<dbReference type="Proteomes" id="UP000809290">
    <property type="component" value="Unassembled WGS sequence"/>
</dbReference>
<comment type="caution">
    <text evidence="1">The sequence shown here is derived from an EMBL/GenBank/DDBJ whole genome shotgun (WGS) entry which is preliminary data.</text>
</comment>
<sequence length="186" mass="20489">MRSIFDWFTTTNAGPEDIALTTPADRLIPDPKARWVRCADIAADPEIVYRWLCQLTVAPYSFDFIDMPGRRSPERLIPGAEDLRLGQPFMIFSLTDFVEGSYIAGVSRPEFKGVYGTIAVSYEATPSGTGCRLRATACVGADLSGWRRGLLAVGDWVMAGQQLRRLKTLSERTASGPAIAPERSEQ</sequence>
<dbReference type="SUPFAM" id="SSF55961">
    <property type="entry name" value="Bet v1-like"/>
    <property type="match status" value="1"/>
</dbReference>
<evidence type="ECO:0000313" key="2">
    <source>
        <dbReference type="Proteomes" id="UP000809290"/>
    </source>
</evidence>
<proteinExistence type="predicted"/>
<gene>
    <name evidence="1" type="ORF">JOE56_000025</name>
</gene>
<keyword evidence="2" id="KW-1185">Reference proteome</keyword>
<organism evidence="1 2">
    <name type="scientific">Brevibacterium paucivorans</name>
    <dbReference type="NCBI Taxonomy" id="170994"/>
    <lineage>
        <taxon>Bacteria</taxon>
        <taxon>Bacillati</taxon>
        <taxon>Actinomycetota</taxon>
        <taxon>Actinomycetes</taxon>
        <taxon>Micrococcales</taxon>
        <taxon>Brevibacteriaceae</taxon>
        <taxon>Brevibacterium</taxon>
    </lineage>
</organism>
<dbReference type="EMBL" id="JAFBCP010000001">
    <property type="protein sequence ID" value="MBM7815331.1"/>
    <property type="molecule type" value="Genomic_DNA"/>
</dbReference>
<evidence type="ECO:0000313" key="1">
    <source>
        <dbReference type="EMBL" id="MBM7815331.1"/>
    </source>
</evidence>
<evidence type="ECO:0008006" key="3">
    <source>
        <dbReference type="Google" id="ProtNLM"/>
    </source>
</evidence>
<accession>A0ABS2SGE9</accession>
<protein>
    <recommendedName>
        <fullName evidence="3">Polyketide cyclase</fullName>
    </recommendedName>
</protein>
<reference evidence="1 2" key="1">
    <citation type="submission" date="2021-01" db="EMBL/GenBank/DDBJ databases">
        <title>Sequencing the genomes of 1000 actinobacteria strains.</title>
        <authorList>
            <person name="Klenk H.-P."/>
        </authorList>
    </citation>
    <scope>NUCLEOTIDE SEQUENCE [LARGE SCALE GENOMIC DNA]</scope>
    <source>
        <strain evidence="1 2">DSM 13657</strain>
    </source>
</reference>
<name>A0ABS2SGE9_9MICO</name>
<dbReference type="RefSeq" id="WP_204514303.1">
    <property type="nucleotide sequence ID" value="NZ_BAAAIM010000005.1"/>
</dbReference>